<comment type="caution">
    <text evidence="3">The sequence shown here is derived from an EMBL/GenBank/DDBJ whole genome shotgun (WGS) entry which is preliminary data.</text>
</comment>
<feature type="compositionally biased region" description="Polar residues" evidence="1">
    <location>
        <begin position="550"/>
        <end position="563"/>
    </location>
</feature>
<gene>
    <name evidence="3" type="ORF">R3W88_004666</name>
</gene>
<dbReference type="PANTHER" id="PTHR33223:SF8">
    <property type="entry name" value="OS04G0172440 PROTEIN"/>
    <property type="match status" value="1"/>
</dbReference>
<dbReference type="Proteomes" id="UP001311915">
    <property type="component" value="Unassembled WGS sequence"/>
</dbReference>
<evidence type="ECO:0000313" key="3">
    <source>
        <dbReference type="EMBL" id="KAK4710153.1"/>
    </source>
</evidence>
<protein>
    <recommendedName>
        <fullName evidence="2">Retrotransposon gag domain-containing protein</fullName>
    </recommendedName>
</protein>
<sequence length="616" mass="70260">MGDNNEEIGLTDVVVAHPTVTDQNELIIQLMQQIAEMQVEMQRRQDLPNPAFIFNAPADGRPPLHFPPSSAEQAQNPPSNPAQNPPIIDLTAPNPHHASVSYQEPPLPQGTNSQTFPPHQNANPQVCPTPRNQNVSNPQTFTHHQNQYTNPPTFPQNYQATQNTKNPSIAPPSHQKTPFEIPIPNEPYANCFELDHYGEHEREWRSKKEVAKLNMKEEIRKAMKELHYIPKVDGLSYEDLCIHPNLDLPEGFKVPKFDTFRGTGNPLAHLRAYCDQLVGVGRNKALLMRLFSQSLSGEALEWFTSHEIRQWSSWSALAKDFVERFAYNVEIVPDHYSLERINRKSTESYREYAYRWRKEVARVRPFTSEKEIVEVFIRIQEPEYYDKIILLIGAKFAEIVKVGEAIEDGIKTGKISRIAAPTESSGLLKKKIDDVSSISCTYNGKGHFKKSSLYKGYPRAPQNSYPVCYTQSGYQTPPTSYQALPLNYQIPPLSYQISPLVYQTLPPHYQNTHPYYQDPPVNCSNIQSSYQTPPQHYQNSPPSYRAPQYPNFQTQAPTHQNPPNHRPGPSHLGNNYYHAHPNLEKKPSRVFTPLVESRTQLFERLKSAGLIQAIDP</sequence>
<dbReference type="AlphaFoldDB" id="A0AAV9K9X9"/>
<dbReference type="InterPro" id="IPR005162">
    <property type="entry name" value="Retrotrans_gag_dom"/>
</dbReference>
<feature type="compositionally biased region" description="Polar residues" evidence="1">
    <location>
        <begin position="109"/>
        <end position="149"/>
    </location>
</feature>
<proteinExistence type="predicted"/>
<reference evidence="3 4" key="1">
    <citation type="submission" date="2023-10" db="EMBL/GenBank/DDBJ databases">
        <title>Genome-Wide Identification Analysis in wild type Solanum Pinnatisectum Reveals Some Genes Defensing Phytophthora Infestans.</title>
        <authorList>
            <person name="Sun C."/>
        </authorList>
    </citation>
    <scope>NUCLEOTIDE SEQUENCE [LARGE SCALE GENOMIC DNA]</scope>
    <source>
        <strain evidence="3">LQN</strain>
        <tissue evidence="3">Leaf</tissue>
    </source>
</reference>
<name>A0AAV9K9X9_9SOLN</name>
<evidence type="ECO:0000256" key="1">
    <source>
        <dbReference type="SAM" id="MobiDB-lite"/>
    </source>
</evidence>
<accession>A0AAV9K9X9</accession>
<dbReference type="EMBL" id="JAWPEI010000011">
    <property type="protein sequence ID" value="KAK4710153.1"/>
    <property type="molecule type" value="Genomic_DNA"/>
</dbReference>
<organism evidence="3 4">
    <name type="scientific">Solanum pinnatisectum</name>
    <name type="common">tansyleaf nightshade</name>
    <dbReference type="NCBI Taxonomy" id="50273"/>
    <lineage>
        <taxon>Eukaryota</taxon>
        <taxon>Viridiplantae</taxon>
        <taxon>Streptophyta</taxon>
        <taxon>Embryophyta</taxon>
        <taxon>Tracheophyta</taxon>
        <taxon>Spermatophyta</taxon>
        <taxon>Magnoliopsida</taxon>
        <taxon>eudicotyledons</taxon>
        <taxon>Gunneridae</taxon>
        <taxon>Pentapetalae</taxon>
        <taxon>asterids</taxon>
        <taxon>lamiids</taxon>
        <taxon>Solanales</taxon>
        <taxon>Solanaceae</taxon>
        <taxon>Solanoideae</taxon>
        <taxon>Solaneae</taxon>
        <taxon>Solanum</taxon>
    </lineage>
</organism>
<evidence type="ECO:0000259" key="2">
    <source>
        <dbReference type="Pfam" id="PF03732"/>
    </source>
</evidence>
<dbReference type="Pfam" id="PF03732">
    <property type="entry name" value="Retrotrans_gag"/>
    <property type="match status" value="1"/>
</dbReference>
<feature type="region of interest" description="Disordered" evidence="1">
    <location>
        <begin position="511"/>
        <end position="584"/>
    </location>
</feature>
<evidence type="ECO:0000313" key="4">
    <source>
        <dbReference type="Proteomes" id="UP001311915"/>
    </source>
</evidence>
<feature type="compositionally biased region" description="Polar residues" evidence="1">
    <location>
        <begin position="522"/>
        <end position="542"/>
    </location>
</feature>
<feature type="region of interest" description="Disordered" evidence="1">
    <location>
        <begin position="50"/>
        <end position="149"/>
    </location>
</feature>
<feature type="domain" description="Retrotransposon gag" evidence="2">
    <location>
        <begin position="289"/>
        <end position="378"/>
    </location>
</feature>
<keyword evidence="4" id="KW-1185">Reference proteome</keyword>
<dbReference type="PANTHER" id="PTHR33223">
    <property type="entry name" value="CCHC-TYPE DOMAIN-CONTAINING PROTEIN"/>
    <property type="match status" value="1"/>
</dbReference>